<dbReference type="GO" id="GO:0006508">
    <property type="term" value="P:proteolysis"/>
    <property type="evidence" value="ECO:0007669"/>
    <property type="project" value="UniProtKB-KW"/>
</dbReference>
<dbReference type="InterPro" id="IPR001314">
    <property type="entry name" value="Peptidase_S1A"/>
</dbReference>
<feature type="signal peptide" evidence="7">
    <location>
        <begin position="1"/>
        <end position="37"/>
    </location>
</feature>
<dbReference type="PROSITE" id="PS50240">
    <property type="entry name" value="TRYPSIN_DOM"/>
    <property type="match status" value="1"/>
</dbReference>
<dbReference type="PANTHER" id="PTHR24252">
    <property type="entry name" value="ACROSIN-RELATED"/>
    <property type="match status" value="1"/>
</dbReference>
<feature type="domain" description="Peptidase S1" evidence="8">
    <location>
        <begin position="533"/>
        <end position="776"/>
    </location>
</feature>
<dbReference type="CDD" id="cd00190">
    <property type="entry name" value="Tryp_SPc"/>
    <property type="match status" value="1"/>
</dbReference>
<dbReference type="FunFam" id="2.40.10.10:FF:000006">
    <property type="entry name" value="Serine proteinase stubble"/>
    <property type="match status" value="1"/>
</dbReference>
<feature type="region of interest" description="Disordered" evidence="6">
    <location>
        <begin position="398"/>
        <end position="440"/>
    </location>
</feature>
<feature type="compositionally biased region" description="Polar residues" evidence="6">
    <location>
        <begin position="485"/>
        <end position="497"/>
    </location>
</feature>
<keyword evidence="3 5" id="KW-0720">Serine protease</keyword>
<dbReference type="AlphaFoldDB" id="A0A8J2WPM5"/>
<dbReference type="GO" id="GO:0004252">
    <property type="term" value="F:serine-type endopeptidase activity"/>
    <property type="evidence" value="ECO:0007669"/>
    <property type="project" value="InterPro"/>
</dbReference>
<keyword evidence="4" id="KW-1015">Disulfide bond</keyword>
<evidence type="ECO:0000256" key="7">
    <source>
        <dbReference type="SAM" id="SignalP"/>
    </source>
</evidence>
<feature type="region of interest" description="Disordered" evidence="6">
    <location>
        <begin position="469"/>
        <end position="497"/>
    </location>
</feature>
<feature type="region of interest" description="Disordered" evidence="6">
    <location>
        <begin position="149"/>
        <end position="257"/>
    </location>
</feature>
<dbReference type="EMBL" id="CAKKLH010000309">
    <property type="protein sequence ID" value="CAH0111031.1"/>
    <property type="molecule type" value="Genomic_DNA"/>
</dbReference>
<evidence type="ECO:0000256" key="1">
    <source>
        <dbReference type="ARBA" id="ARBA00022670"/>
    </source>
</evidence>
<feature type="chain" id="PRO_5035182563" description="Peptidase S1 domain-containing protein" evidence="7">
    <location>
        <begin position="38"/>
        <end position="776"/>
    </location>
</feature>
<evidence type="ECO:0000256" key="5">
    <source>
        <dbReference type="RuleBase" id="RU363034"/>
    </source>
</evidence>
<protein>
    <recommendedName>
        <fullName evidence="8">Peptidase S1 domain-containing protein</fullName>
    </recommendedName>
</protein>
<organism evidence="9 10">
    <name type="scientific">Daphnia galeata</name>
    <dbReference type="NCBI Taxonomy" id="27404"/>
    <lineage>
        <taxon>Eukaryota</taxon>
        <taxon>Metazoa</taxon>
        <taxon>Ecdysozoa</taxon>
        <taxon>Arthropoda</taxon>
        <taxon>Crustacea</taxon>
        <taxon>Branchiopoda</taxon>
        <taxon>Diplostraca</taxon>
        <taxon>Cladocera</taxon>
        <taxon>Anomopoda</taxon>
        <taxon>Daphniidae</taxon>
        <taxon>Daphnia</taxon>
    </lineage>
</organism>
<keyword evidence="7" id="KW-0732">Signal</keyword>
<evidence type="ECO:0000259" key="8">
    <source>
        <dbReference type="PROSITE" id="PS50240"/>
    </source>
</evidence>
<sequence>MVEHISYTIIFFFDRLAMDSRYAMGLFLLSFLPLVFSASQPQNNVTTPSYQISRKPCYVKGQEGTCMFVWECVKTEGTPLGMCMERFMFGSCCAHDLDNNVVPKPSLSSMIATMATNYPTPVAPPINVIGVATPGPAVSSILTALISSVPPWKGNSTNETAPEFEKNPPQPEPSLAIANGHSDNHTSTDSTFSNELTSTTSPSPNTVTSSSLHTTTQLIESTTSVATPTSSAPTYPAAESTTKPQGSQPTLGSIKLRPKPYRRTTTRRAALPTVATGISTNPPLVSSTAMGQPMSQALASSTQPPTIAPSINLLIPNNLLKPIAVPVSSTAITTLQNPDVLVALPVPISHLSPLTAEFDSTVLTSPIELPDSPSSLNEINSTVNIPITIPEASNKPPIDFSNAHVTSSGVSSTTEADSTESQSVPINNNTSSTSTSTVSSTTTITSFASNQITDVNEVTTVSVTPVETAPNISTESSSKKPGVSVTPTSYKNYTSTESTKKPTLAVTSLPSTYSDIECGVPPMLAEASREERIVGGNNSKFGSWPWQVSVRRTSFFGFSSTHRCGGALLNELWVITAGHCVEDLLVSQIRMRMGEFDFSSVQEPYPFIERGVNKKIVHPKYNFFTYEYDLALVRLEEPITFQPNIAPICLPAMDESLIGQNATVTGWGRLSEGGTLPSMLQQVTVPIVSNDKCKDMFLKAGRHEYIPDIFMCAGFEEGGRDSCQGDSGGPLQIRGRDGKYFLGGIISWGIGCAEANLPGVCTRISKFTSWILENVT</sequence>
<dbReference type="PRINTS" id="PR00722">
    <property type="entry name" value="CHYMOTRYPSIN"/>
</dbReference>
<keyword evidence="10" id="KW-1185">Reference proteome</keyword>
<dbReference type="InterPro" id="IPR043504">
    <property type="entry name" value="Peptidase_S1_PA_chymotrypsin"/>
</dbReference>
<dbReference type="OrthoDB" id="414661at2759"/>
<dbReference type="SUPFAM" id="SSF50494">
    <property type="entry name" value="Trypsin-like serine proteases"/>
    <property type="match status" value="1"/>
</dbReference>
<name>A0A8J2WPM5_9CRUS</name>
<dbReference type="Pfam" id="PF00089">
    <property type="entry name" value="Trypsin"/>
    <property type="match status" value="1"/>
</dbReference>
<feature type="compositionally biased region" description="Low complexity" evidence="6">
    <location>
        <begin position="423"/>
        <end position="440"/>
    </location>
</feature>
<comment type="caution">
    <text evidence="9">The sequence shown here is derived from an EMBL/GenBank/DDBJ whole genome shotgun (WGS) entry which is preliminary data.</text>
</comment>
<dbReference type="PROSITE" id="PS00134">
    <property type="entry name" value="TRYPSIN_HIS"/>
    <property type="match status" value="1"/>
</dbReference>
<dbReference type="SMART" id="SM00020">
    <property type="entry name" value="Tryp_SPc"/>
    <property type="match status" value="1"/>
</dbReference>
<dbReference type="Gene3D" id="2.40.10.10">
    <property type="entry name" value="Trypsin-like serine proteases"/>
    <property type="match status" value="1"/>
</dbReference>
<dbReference type="InterPro" id="IPR001254">
    <property type="entry name" value="Trypsin_dom"/>
</dbReference>
<keyword evidence="2 5" id="KW-0378">Hydrolase</keyword>
<dbReference type="InterPro" id="IPR009003">
    <property type="entry name" value="Peptidase_S1_PA"/>
</dbReference>
<reference evidence="9" key="1">
    <citation type="submission" date="2021-11" db="EMBL/GenBank/DDBJ databases">
        <authorList>
            <person name="Schell T."/>
        </authorList>
    </citation>
    <scope>NUCLEOTIDE SEQUENCE</scope>
    <source>
        <strain evidence="9">M5</strain>
    </source>
</reference>
<evidence type="ECO:0000313" key="9">
    <source>
        <dbReference type="EMBL" id="CAH0111031.1"/>
    </source>
</evidence>
<keyword evidence="1 5" id="KW-0645">Protease</keyword>
<dbReference type="PROSITE" id="PS00135">
    <property type="entry name" value="TRYPSIN_SER"/>
    <property type="match status" value="1"/>
</dbReference>
<evidence type="ECO:0000313" key="10">
    <source>
        <dbReference type="Proteomes" id="UP000789390"/>
    </source>
</evidence>
<evidence type="ECO:0000256" key="4">
    <source>
        <dbReference type="ARBA" id="ARBA00023157"/>
    </source>
</evidence>
<feature type="compositionally biased region" description="Polar residues" evidence="6">
    <location>
        <begin position="403"/>
        <end position="422"/>
    </location>
</feature>
<dbReference type="Proteomes" id="UP000789390">
    <property type="component" value="Unassembled WGS sequence"/>
</dbReference>
<dbReference type="InterPro" id="IPR018114">
    <property type="entry name" value="TRYPSIN_HIS"/>
</dbReference>
<evidence type="ECO:0000256" key="2">
    <source>
        <dbReference type="ARBA" id="ARBA00022801"/>
    </source>
</evidence>
<accession>A0A8J2WPM5</accession>
<proteinExistence type="predicted"/>
<dbReference type="PANTHER" id="PTHR24252:SF7">
    <property type="entry name" value="HYALIN"/>
    <property type="match status" value="1"/>
</dbReference>
<gene>
    <name evidence="9" type="ORF">DGAL_LOCUS14640</name>
</gene>
<evidence type="ECO:0000256" key="6">
    <source>
        <dbReference type="SAM" id="MobiDB-lite"/>
    </source>
</evidence>
<feature type="compositionally biased region" description="Low complexity" evidence="6">
    <location>
        <begin position="193"/>
        <end position="212"/>
    </location>
</feature>
<evidence type="ECO:0000256" key="3">
    <source>
        <dbReference type="ARBA" id="ARBA00022825"/>
    </source>
</evidence>
<feature type="compositionally biased region" description="Low complexity" evidence="6">
    <location>
        <begin position="221"/>
        <end position="242"/>
    </location>
</feature>
<dbReference type="InterPro" id="IPR033116">
    <property type="entry name" value="TRYPSIN_SER"/>
</dbReference>